<dbReference type="STRING" id="205917.A0A4Y9XNR0"/>
<sequence>MSSHSPVVRIRKPACLFGNAGASCNKRPTFLDSFPLTFVSTIMSLQNCTVAFEVENHSLYPDSVQVVVAVLRGPKNQEIAHLQGWLIDRWRARSSYFERMILSGKDQGQSAIIAYRRLFDKWGRIRPWLVRNDYLKGLGTWGEELNEGKLLYIGDVCLKQGHYSAIVESYLLGALLGSRYLGPKDFAFTLLDLNRYELFEQHHFRRVGFVEVLAYSKDPLHHSRRLHVEDDVVPAAYVHHPTCGISVAEHDKLDADGHQRHRLRAHPIHAVLANAAHYPDEKLDKTIRALCHLRPSLLHEQDDIGLTPIHLAARLKVTQAVRTLLLLGAAVDLNRRDNCEGWTVLETCSSEMLKNREYQEILSEYRGNDKAYLRIIWLIKQALNWPGFAESEEAYIAVKQWGCTCRQCADGWYSKRMRWTLMCQSSLIAAERPQIPTSSFDKHGFLPLETVVIDVTLDHLPFKFRVRLSKAFYQGYRACLQAITDFFGETSDDTVPTCAAIITSIRKGMLLGPRQTQAAVYFLSNGGRLEHAVDCVIWHALQLRSNVLDLAPHAIPGSPCKNDTEFELVRQKMCPGFRPKVWGPYTEKSDFMLQIDEPSKVINTMKSKGTCDH</sequence>
<dbReference type="SUPFAM" id="SSF48403">
    <property type="entry name" value="Ankyrin repeat"/>
    <property type="match status" value="1"/>
</dbReference>
<accession>A0A4Y9XNR0</accession>
<keyword evidence="1" id="KW-0040">ANK repeat</keyword>
<comment type="caution">
    <text evidence="2">The sequence shown here is derived from an EMBL/GenBank/DDBJ whole genome shotgun (WGS) entry which is preliminary data.</text>
</comment>
<dbReference type="AlphaFoldDB" id="A0A4Y9XNR0"/>
<name>A0A4Y9XNR0_9AGAM</name>
<keyword evidence="3" id="KW-1185">Reference proteome</keyword>
<dbReference type="OrthoDB" id="508139at2759"/>
<dbReference type="Gene3D" id="1.25.40.20">
    <property type="entry name" value="Ankyrin repeat-containing domain"/>
    <property type="match status" value="1"/>
</dbReference>
<dbReference type="Proteomes" id="UP000298327">
    <property type="component" value="Unassembled WGS sequence"/>
</dbReference>
<proteinExistence type="predicted"/>
<feature type="repeat" description="ANK" evidence="1">
    <location>
        <begin position="304"/>
        <end position="336"/>
    </location>
</feature>
<reference evidence="2 3" key="1">
    <citation type="submission" date="2019-02" db="EMBL/GenBank/DDBJ databases">
        <title>Genome sequencing of the rare red list fungi Dentipellis fragilis.</title>
        <authorList>
            <person name="Buettner E."/>
            <person name="Kellner H."/>
        </authorList>
    </citation>
    <scope>NUCLEOTIDE SEQUENCE [LARGE SCALE GENOMIC DNA]</scope>
    <source>
        <strain evidence="2 3">DSM 105465</strain>
    </source>
</reference>
<evidence type="ECO:0000256" key="1">
    <source>
        <dbReference type="PROSITE-ProRule" id="PRU00023"/>
    </source>
</evidence>
<dbReference type="PROSITE" id="PS50297">
    <property type="entry name" value="ANK_REP_REGION"/>
    <property type="match status" value="1"/>
</dbReference>
<dbReference type="EMBL" id="SEOQ01001683">
    <property type="protein sequence ID" value="TFY50851.1"/>
    <property type="molecule type" value="Genomic_DNA"/>
</dbReference>
<gene>
    <name evidence="2" type="ORF">EVG20_g11291</name>
</gene>
<dbReference type="InterPro" id="IPR002110">
    <property type="entry name" value="Ankyrin_rpt"/>
</dbReference>
<protein>
    <submittedName>
        <fullName evidence="2">Uncharacterized protein</fullName>
    </submittedName>
</protein>
<evidence type="ECO:0000313" key="2">
    <source>
        <dbReference type="EMBL" id="TFY50851.1"/>
    </source>
</evidence>
<dbReference type="PROSITE" id="PS50088">
    <property type="entry name" value="ANK_REPEAT"/>
    <property type="match status" value="1"/>
</dbReference>
<evidence type="ECO:0000313" key="3">
    <source>
        <dbReference type="Proteomes" id="UP000298327"/>
    </source>
</evidence>
<dbReference type="InterPro" id="IPR036770">
    <property type="entry name" value="Ankyrin_rpt-contain_sf"/>
</dbReference>
<organism evidence="2 3">
    <name type="scientific">Dentipellis fragilis</name>
    <dbReference type="NCBI Taxonomy" id="205917"/>
    <lineage>
        <taxon>Eukaryota</taxon>
        <taxon>Fungi</taxon>
        <taxon>Dikarya</taxon>
        <taxon>Basidiomycota</taxon>
        <taxon>Agaricomycotina</taxon>
        <taxon>Agaricomycetes</taxon>
        <taxon>Russulales</taxon>
        <taxon>Hericiaceae</taxon>
        <taxon>Dentipellis</taxon>
    </lineage>
</organism>